<evidence type="ECO:0000313" key="1">
    <source>
        <dbReference type="EMBL" id="KAJ8896440.1"/>
    </source>
</evidence>
<accession>A0ABQ9IJS6</accession>
<proteinExistence type="predicted"/>
<evidence type="ECO:0000313" key="2">
    <source>
        <dbReference type="Proteomes" id="UP001159363"/>
    </source>
</evidence>
<reference evidence="1 2" key="1">
    <citation type="submission" date="2023-02" db="EMBL/GenBank/DDBJ databases">
        <title>LHISI_Scaffold_Assembly.</title>
        <authorList>
            <person name="Stuart O.P."/>
            <person name="Cleave R."/>
            <person name="Magrath M.J.L."/>
            <person name="Mikheyev A.S."/>
        </authorList>
    </citation>
    <scope>NUCLEOTIDE SEQUENCE [LARGE SCALE GENOMIC DNA]</scope>
    <source>
        <strain evidence="1">Daus_M_001</strain>
        <tissue evidence="1">Leg muscle</tissue>
    </source>
</reference>
<dbReference type="Proteomes" id="UP001159363">
    <property type="component" value="Chromosome 1"/>
</dbReference>
<organism evidence="1 2">
    <name type="scientific">Dryococelus australis</name>
    <dbReference type="NCBI Taxonomy" id="614101"/>
    <lineage>
        <taxon>Eukaryota</taxon>
        <taxon>Metazoa</taxon>
        <taxon>Ecdysozoa</taxon>
        <taxon>Arthropoda</taxon>
        <taxon>Hexapoda</taxon>
        <taxon>Insecta</taxon>
        <taxon>Pterygota</taxon>
        <taxon>Neoptera</taxon>
        <taxon>Polyneoptera</taxon>
        <taxon>Phasmatodea</taxon>
        <taxon>Verophasmatodea</taxon>
        <taxon>Anareolatae</taxon>
        <taxon>Phasmatidae</taxon>
        <taxon>Eurycanthinae</taxon>
        <taxon>Dryococelus</taxon>
    </lineage>
</organism>
<gene>
    <name evidence="1" type="ORF">PR048_001784</name>
</gene>
<protein>
    <submittedName>
        <fullName evidence="1">Uncharacterized protein</fullName>
    </submittedName>
</protein>
<comment type="caution">
    <text evidence="1">The sequence shown here is derived from an EMBL/GenBank/DDBJ whole genome shotgun (WGS) entry which is preliminary data.</text>
</comment>
<name>A0ABQ9IJS6_9NEOP</name>
<sequence>MRTRKMFRICYTMMNASEPCENEIRVVVKLNGLKYIAGYVAFKCQNIDKSLGVCQKKCKDLYIQLLNGWIKLDNLRFYFQHFLDLIFPSAPNVIKTWTAMLQAKFPKCDQKAVHLYAKTRTFIPIRHLNKYAAKKRTCYGYNLMGQKYKFLVFSLSLSASPMPFYRTGQHKPVKNTLALARAIMESVPDASRVYFNQCVTGSRGPHTS</sequence>
<keyword evidence="2" id="KW-1185">Reference proteome</keyword>
<dbReference type="EMBL" id="JARBHB010000001">
    <property type="protein sequence ID" value="KAJ8896440.1"/>
    <property type="molecule type" value="Genomic_DNA"/>
</dbReference>